<evidence type="ECO:0000313" key="14">
    <source>
        <dbReference type="EMBL" id="KAL3233594.1"/>
    </source>
</evidence>
<dbReference type="Pfam" id="PF13086">
    <property type="entry name" value="AAA_11"/>
    <property type="match status" value="1"/>
</dbReference>
<evidence type="ECO:0000313" key="15">
    <source>
        <dbReference type="Proteomes" id="UP001623330"/>
    </source>
</evidence>
<name>A0ABR4NXL8_9SACH</name>
<evidence type="ECO:0000259" key="12">
    <source>
        <dbReference type="SMART" id="SM00382"/>
    </source>
</evidence>
<evidence type="ECO:0000256" key="8">
    <source>
        <dbReference type="ARBA" id="ARBA00022806"/>
    </source>
</evidence>
<comment type="catalytic activity">
    <reaction evidence="11">
        <text>ATP + H2O = ADP + phosphate + H(+)</text>
        <dbReference type="Rhea" id="RHEA:13065"/>
        <dbReference type="ChEBI" id="CHEBI:15377"/>
        <dbReference type="ChEBI" id="CHEBI:15378"/>
        <dbReference type="ChEBI" id="CHEBI:30616"/>
        <dbReference type="ChEBI" id="CHEBI:43474"/>
        <dbReference type="ChEBI" id="CHEBI:456216"/>
        <dbReference type="EC" id="3.6.4.12"/>
    </reaction>
    <physiologicalReaction direction="left-to-right" evidence="11">
        <dbReference type="Rhea" id="RHEA:13066"/>
    </physiologicalReaction>
</comment>
<evidence type="ECO:0000256" key="5">
    <source>
        <dbReference type="ARBA" id="ARBA00022490"/>
    </source>
</evidence>
<comment type="similarity">
    <text evidence="3">Belongs to the DNA2/NAM7 helicase family.</text>
</comment>
<evidence type="ECO:0000256" key="11">
    <source>
        <dbReference type="ARBA" id="ARBA00048432"/>
    </source>
</evidence>
<accession>A0ABR4NXL8</accession>
<comment type="subcellular location">
    <subcellularLocation>
        <location evidence="2">Cytoplasm</location>
    </subcellularLocation>
    <subcellularLocation>
        <location evidence="1">Nucleus</location>
    </subcellularLocation>
</comment>
<dbReference type="Proteomes" id="UP001623330">
    <property type="component" value="Unassembled WGS sequence"/>
</dbReference>
<gene>
    <name evidence="14" type="ORF">RNJ44_03634</name>
</gene>
<dbReference type="InterPro" id="IPR041677">
    <property type="entry name" value="DNA2/NAM7_AAA_11"/>
</dbReference>
<dbReference type="CDD" id="cd18808">
    <property type="entry name" value="SF1_C_Upf1"/>
    <property type="match status" value="1"/>
</dbReference>
<proteinExistence type="inferred from homology"/>
<dbReference type="InterPro" id="IPR047187">
    <property type="entry name" value="SF1_C_Upf1"/>
</dbReference>
<comment type="caution">
    <text evidence="14">The sequence shown here is derived from an EMBL/GenBank/DDBJ whole genome shotgun (WGS) entry which is preliminary data.</text>
</comment>
<keyword evidence="9" id="KW-0067">ATP-binding</keyword>
<protein>
    <recommendedName>
        <fullName evidence="4">DNA helicase</fullName>
        <ecNumber evidence="4">3.6.4.12</ecNumber>
    </recommendedName>
</protein>
<dbReference type="PANTHER" id="PTHR43788:SF8">
    <property type="entry name" value="DNA-BINDING PROTEIN SMUBP-2"/>
    <property type="match status" value="1"/>
</dbReference>
<organism evidence="14 15">
    <name type="scientific">Nakaseomyces bracarensis</name>
    <dbReference type="NCBI Taxonomy" id="273131"/>
    <lineage>
        <taxon>Eukaryota</taxon>
        <taxon>Fungi</taxon>
        <taxon>Dikarya</taxon>
        <taxon>Ascomycota</taxon>
        <taxon>Saccharomycotina</taxon>
        <taxon>Saccharomycetes</taxon>
        <taxon>Saccharomycetales</taxon>
        <taxon>Saccharomycetaceae</taxon>
        <taxon>Nakaseomyces</taxon>
    </lineage>
</organism>
<dbReference type="InterPro" id="IPR027417">
    <property type="entry name" value="P-loop_NTPase"/>
</dbReference>
<dbReference type="SUPFAM" id="SSF52540">
    <property type="entry name" value="P-loop containing nucleoside triphosphate hydrolases"/>
    <property type="match status" value="1"/>
</dbReference>
<dbReference type="InterPro" id="IPR050534">
    <property type="entry name" value="Coronavir_polyprotein_1ab"/>
</dbReference>
<evidence type="ECO:0000256" key="2">
    <source>
        <dbReference type="ARBA" id="ARBA00004496"/>
    </source>
</evidence>
<keyword evidence="8" id="KW-0347">Helicase</keyword>
<dbReference type="Pfam" id="PF21138">
    <property type="entry name" value="SMUBP-2_HCS1_1B"/>
    <property type="match status" value="1"/>
</dbReference>
<keyword evidence="10" id="KW-0539">Nucleus</keyword>
<keyword evidence="5" id="KW-0963">Cytoplasm</keyword>
<dbReference type="EMBL" id="JBEVYD010000004">
    <property type="protein sequence ID" value="KAL3233594.1"/>
    <property type="molecule type" value="Genomic_DNA"/>
</dbReference>
<reference evidence="14 15" key="1">
    <citation type="submission" date="2024-05" db="EMBL/GenBank/DDBJ databases">
        <title>Long read based assembly of the Candida bracarensis genome reveals expanded adhesin content.</title>
        <authorList>
            <person name="Marcet-Houben M."/>
            <person name="Ksiezopolska E."/>
            <person name="Gabaldon T."/>
        </authorList>
    </citation>
    <scope>NUCLEOTIDE SEQUENCE [LARGE SCALE GENOMIC DNA]</scope>
    <source>
        <strain evidence="14 15">CBM6</strain>
    </source>
</reference>
<dbReference type="InterPro" id="IPR003593">
    <property type="entry name" value="AAA+_ATPase"/>
</dbReference>
<evidence type="ECO:0000259" key="13">
    <source>
        <dbReference type="SMART" id="SM00487"/>
    </source>
</evidence>
<feature type="domain" description="Helicase ATP-binding" evidence="13">
    <location>
        <begin position="210"/>
        <end position="484"/>
    </location>
</feature>
<dbReference type="PANTHER" id="PTHR43788">
    <property type="entry name" value="DNA2/NAM7 HELICASE FAMILY MEMBER"/>
    <property type="match status" value="1"/>
</dbReference>
<evidence type="ECO:0000256" key="3">
    <source>
        <dbReference type="ARBA" id="ARBA00007913"/>
    </source>
</evidence>
<dbReference type="SMART" id="SM00487">
    <property type="entry name" value="DEXDc"/>
    <property type="match status" value="1"/>
</dbReference>
<dbReference type="Gene3D" id="2.40.30.270">
    <property type="match status" value="1"/>
</dbReference>
<keyword evidence="15" id="KW-1185">Reference proteome</keyword>
<evidence type="ECO:0000256" key="4">
    <source>
        <dbReference type="ARBA" id="ARBA00012551"/>
    </source>
</evidence>
<evidence type="ECO:0000256" key="1">
    <source>
        <dbReference type="ARBA" id="ARBA00004123"/>
    </source>
</evidence>
<keyword evidence="7" id="KW-0378">Hydrolase</keyword>
<evidence type="ECO:0000256" key="6">
    <source>
        <dbReference type="ARBA" id="ARBA00022741"/>
    </source>
</evidence>
<dbReference type="InterPro" id="IPR004483">
    <property type="entry name" value="SMUBP-2/Hcs1-like"/>
</dbReference>
<dbReference type="NCBIfam" id="TIGR00376">
    <property type="entry name" value="IGHMBP2 family helicase"/>
    <property type="match status" value="1"/>
</dbReference>
<sequence>MRNGSGKEKMSSTKIIDTFLESLDHEKAQDIELVESLLKQIPLKGLSRLGLAISNLTVTNSRTGLAGKYVVELSQVQSTPGSNDLKNGDIVILRPYSKKEDNKEQCQGVVVKMRNDEASASAPISLSIAIDESQETTATSMIYSNDKFYVMKTVNTVTYDRMNSTLRKLREVKEQSISNAIFDILLPNEGGTSRFKSTKPTKETASIEFNNPNLNDAQKYAIRFSLENKLSIIHGPPGTGKTFTLVELIQQILARDEHSRVLVCAPSNIAVDTILERLSKVIKDKKWLLRVGHPARLLKNNWYHSLDILSKEDGDAAPIIKDISRDITKTIASIKTIKSSSERRKAWAEVKQLRKELRLRERKVINDLIKQSRVVVSTLHGSSSRELCNYYKSGEDGEHPHLFDCLIIDEVSQSLEPQCWIPLVSHMQSDIKKLVLAGDNKQLPPTIKTSDNDKVMKNLGRTLFDRIVTLYGDEFKNLLNVQYRMNGHIMEFSSNEMYDGKLIADDSVENILLSDLPGVDSNEETDEPLIWYDTQGDDFPEMDEEEDELTSKNAKFLFSSKLNQNEAYLVLFHVRKLIESNVPQECIGIISPYNAQVSLLKRLVNGTEENPVYPLIEVATVDGFQGREKECIILSLVRSNDKAEVGFLKEERRLNVAMTRPKRQLCVIGNIEILERSGNKYLKNWAEWSEENSDLRYPDVGEVLEE</sequence>
<evidence type="ECO:0000256" key="10">
    <source>
        <dbReference type="ARBA" id="ARBA00023242"/>
    </source>
</evidence>
<dbReference type="EC" id="3.6.4.12" evidence="4"/>
<evidence type="ECO:0000256" key="9">
    <source>
        <dbReference type="ARBA" id="ARBA00022840"/>
    </source>
</evidence>
<dbReference type="Pfam" id="PF13087">
    <property type="entry name" value="AAA_12"/>
    <property type="match status" value="1"/>
</dbReference>
<dbReference type="InterPro" id="IPR041679">
    <property type="entry name" value="DNA2/NAM7-like_C"/>
</dbReference>
<keyword evidence="6" id="KW-0547">Nucleotide-binding</keyword>
<feature type="domain" description="AAA+ ATPase" evidence="12">
    <location>
        <begin position="227"/>
        <end position="473"/>
    </location>
</feature>
<evidence type="ECO:0000256" key="7">
    <source>
        <dbReference type="ARBA" id="ARBA00022801"/>
    </source>
</evidence>
<dbReference type="InterPro" id="IPR048761">
    <property type="entry name" value="SMUBP-2_HCS1_1B"/>
</dbReference>
<dbReference type="InterPro" id="IPR014001">
    <property type="entry name" value="Helicase_ATP-bd"/>
</dbReference>
<dbReference type="SMART" id="SM00382">
    <property type="entry name" value="AAA"/>
    <property type="match status" value="1"/>
</dbReference>
<dbReference type="Gene3D" id="3.40.50.300">
    <property type="entry name" value="P-loop containing nucleotide triphosphate hydrolases"/>
    <property type="match status" value="2"/>
</dbReference>